<dbReference type="SMART" id="SM00448">
    <property type="entry name" value="REC"/>
    <property type="match status" value="1"/>
</dbReference>
<dbReference type="InterPro" id="IPR000792">
    <property type="entry name" value="Tscrpt_reg_LuxR_C"/>
</dbReference>
<name>A0A848HJB0_9BURK</name>
<gene>
    <name evidence="6" type="ORF">HHL11_29030</name>
</gene>
<dbReference type="PROSITE" id="PS50110">
    <property type="entry name" value="RESPONSE_REGULATORY"/>
    <property type="match status" value="1"/>
</dbReference>
<dbReference type="Proteomes" id="UP000541185">
    <property type="component" value="Unassembled WGS sequence"/>
</dbReference>
<sequence>MPTAALRVVLADDHDLVRSALQALLLSIPGVQVTGEARDGIELLALLESAPADLVLTDISMPRMDGIEATAQIRARFPGVKVLAVSMYDSADFVQRAVGAGACGYLMKQASPAELAEALRSIVATGSYFSAPVARLLMQPTERAADDDLTGRQLEVLKCIAGGLSAKEIAFRLGLSRKTVDVHRARIMDRLQVSDVASLTRYALRQGLIAQ</sequence>
<dbReference type="EMBL" id="JABBFX010000003">
    <property type="protein sequence ID" value="NML47828.1"/>
    <property type="molecule type" value="Genomic_DNA"/>
</dbReference>
<dbReference type="InterPro" id="IPR058245">
    <property type="entry name" value="NreC/VraR/RcsB-like_REC"/>
</dbReference>
<dbReference type="InterPro" id="IPR016032">
    <property type="entry name" value="Sig_transdc_resp-reg_C-effctor"/>
</dbReference>
<dbReference type="CDD" id="cd17535">
    <property type="entry name" value="REC_NarL-like"/>
    <property type="match status" value="1"/>
</dbReference>
<dbReference type="PANTHER" id="PTHR43214:SF43">
    <property type="entry name" value="TWO-COMPONENT RESPONSE REGULATOR"/>
    <property type="match status" value="1"/>
</dbReference>
<evidence type="ECO:0000313" key="6">
    <source>
        <dbReference type="EMBL" id="NML47828.1"/>
    </source>
</evidence>
<organism evidence="6 7">
    <name type="scientific">Ramlibacter agri</name>
    <dbReference type="NCBI Taxonomy" id="2728837"/>
    <lineage>
        <taxon>Bacteria</taxon>
        <taxon>Pseudomonadati</taxon>
        <taxon>Pseudomonadota</taxon>
        <taxon>Betaproteobacteria</taxon>
        <taxon>Burkholderiales</taxon>
        <taxon>Comamonadaceae</taxon>
        <taxon>Ramlibacter</taxon>
    </lineage>
</organism>
<dbReference type="PANTHER" id="PTHR43214">
    <property type="entry name" value="TWO-COMPONENT RESPONSE REGULATOR"/>
    <property type="match status" value="1"/>
</dbReference>
<accession>A0A848HJB0</accession>
<dbReference type="InterPro" id="IPR011006">
    <property type="entry name" value="CheY-like_superfamily"/>
</dbReference>
<comment type="caution">
    <text evidence="6">The sequence shown here is derived from an EMBL/GenBank/DDBJ whole genome shotgun (WGS) entry which is preliminary data.</text>
</comment>
<dbReference type="InterPro" id="IPR001789">
    <property type="entry name" value="Sig_transdc_resp-reg_receiver"/>
</dbReference>
<keyword evidence="2" id="KW-0238">DNA-binding</keyword>
<dbReference type="GO" id="GO:0006355">
    <property type="term" value="P:regulation of DNA-templated transcription"/>
    <property type="evidence" value="ECO:0007669"/>
    <property type="project" value="InterPro"/>
</dbReference>
<proteinExistence type="predicted"/>
<evidence type="ECO:0000256" key="2">
    <source>
        <dbReference type="ARBA" id="ARBA00023125"/>
    </source>
</evidence>
<evidence type="ECO:0000259" key="4">
    <source>
        <dbReference type="PROSITE" id="PS50043"/>
    </source>
</evidence>
<evidence type="ECO:0000259" key="5">
    <source>
        <dbReference type="PROSITE" id="PS50110"/>
    </source>
</evidence>
<feature type="domain" description="HTH luxR-type" evidence="4">
    <location>
        <begin position="142"/>
        <end position="207"/>
    </location>
</feature>
<evidence type="ECO:0000256" key="3">
    <source>
        <dbReference type="PROSITE-ProRule" id="PRU00169"/>
    </source>
</evidence>
<dbReference type="GO" id="GO:0003677">
    <property type="term" value="F:DNA binding"/>
    <property type="evidence" value="ECO:0007669"/>
    <property type="project" value="UniProtKB-KW"/>
</dbReference>
<dbReference type="InterPro" id="IPR039420">
    <property type="entry name" value="WalR-like"/>
</dbReference>
<feature type="domain" description="Response regulatory" evidence="5">
    <location>
        <begin position="7"/>
        <end position="123"/>
    </location>
</feature>
<dbReference type="GO" id="GO:0000160">
    <property type="term" value="P:phosphorelay signal transduction system"/>
    <property type="evidence" value="ECO:0007669"/>
    <property type="project" value="InterPro"/>
</dbReference>
<dbReference type="PRINTS" id="PR00038">
    <property type="entry name" value="HTHLUXR"/>
</dbReference>
<dbReference type="SUPFAM" id="SSF52172">
    <property type="entry name" value="CheY-like"/>
    <property type="match status" value="1"/>
</dbReference>
<evidence type="ECO:0000313" key="7">
    <source>
        <dbReference type="Proteomes" id="UP000541185"/>
    </source>
</evidence>
<protein>
    <submittedName>
        <fullName evidence="6">Response regulator transcription factor</fullName>
    </submittedName>
</protein>
<dbReference type="AlphaFoldDB" id="A0A848HJB0"/>
<dbReference type="Gene3D" id="3.40.50.2300">
    <property type="match status" value="1"/>
</dbReference>
<dbReference type="PROSITE" id="PS00622">
    <property type="entry name" value="HTH_LUXR_1"/>
    <property type="match status" value="1"/>
</dbReference>
<reference evidence="6 7" key="1">
    <citation type="submission" date="2020-04" db="EMBL/GenBank/DDBJ databases">
        <title>Ramlibacter sp. G-1-2-2 isolated from soil.</title>
        <authorList>
            <person name="Dahal R.H."/>
        </authorList>
    </citation>
    <scope>NUCLEOTIDE SEQUENCE [LARGE SCALE GENOMIC DNA]</scope>
    <source>
        <strain evidence="6 7">G-1-2-2</strain>
    </source>
</reference>
<dbReference type="Pfam" id="PF00072">
    <property type="entry name" value="Response_reg"/>
    <property type="match status" value="1"/>
</dbReference>
<dbReference type="Pfam" id="PF00196">
    <property type="entry name" value="GerE"/>
    <property type="match status" value="1"/>
</dbReference>
<evidence type="ECO:0000256" key="1">
    <source>
        <dbReference type="ARBA" id="ARBA00022553"/>
    </source>
</evidence>
<dbReference type="SMART" id="SM00421">
    <property type="entry name" value="HTH_LUXR"/>
    <property type="match status" value="1"/>
</dbReference>
<keyword evidence="7" id="KW-1185">Reference proteome</keyword>
<dbReference type="PROSITE" id="PS50043">
    <property type="entry name" value="HTH_LUXR_2"/>
    <property type="match status" value="1"/>
</dbReference>
<feature type="modified residue" description="4-aspartylphosphate" evidence="3">
    <location>
        <position position="58"/>
    </location>
</feature>
<dbReference type="SUPFAM" id="SSF46894">
    <property type="entry name" value="C-terminal effector domain of the bipartite response regulators"/>
    <property type="match status" value="1"/>
</dbReference>
<dbReference type="RefSeq" id="WP_169422086.1">
    <property type="nucleotide sequence ID" value="NZ_JABBFX010000003.1"/>
</dbReference>
<dbReference type="CDD" id="cd06170">
    <property type="entry name" value="LuxR_C_like"/>
    <property type="match status" value="1"/>
</dbReference>
<keyword evidence="1 3" id="KW-0597">Phosphoprotein</keyword>